<dbReference type="RefSeq" id="WP_110039999.1">
    <property type="nucleotide sequence ID" value="NZ_QGTL01000010.1"/>
</dbReference>
<name>A0A317N991_9NOCA</name>
<reference evidence="2 3" key="1">
    <citation type="submission" date="2018-05" db="EMBL/GenBank/DDBJ databases">
        <title>Genomic Encyclopedia of Type Strains, Phase IV (KMG-IV): sequencing the most valuable type-strain genomes for metagenomic binning, comparative biology and taxonomic classification.</title>
        <authorList>
            <person name="Goeker M."/>
        </authorList>
    </citation>
    <scope>NUCLEOTIDE SEQUENCE [LARGE SCALE GENOMIC DNA]</scope>
    <source>
        <strain evidence="2 3">DSM 44717</strain>
    </source>
</reference>
<feature type="signal peptide" evidence="1">
    <location>
        <begin position="1"/>
        <end position="34"/>
    </location>
</feature>
<gene>
    <name evidence="2" type="ORF">DFR69_110153</name>
</gene>
<comment type="caution">
    <text evidence="2">The sequence shown here is derived from an EMBL/GenBank/DDBJ whole genome shotgun (WGS) entry which is preliminary data.</text>
</comment>
<keyword evidence="1" id="KW-0732">Signal</keyword>
<dbReference type="EMBL" id="QGTL01000010">
    <property type="protein sequence ID" value="PWV71669.1"/>
    <property type="molecule type" value="Genomic_DNA"/>
</dbReference>
<evidence type="ECO:0000313" key="3">
    <source>
        <dbReference type="Proteomes" id="UP000246410"/>
    </source>
</evidence>
<organism evidence="2 3">
    <name type="scientific">Nocardia neocaledoniensis</name>
    <dbReference type="NCBI Taxonomy" id="236511"/>
    <lineage>
        <taxon>Bacteria</taxon>
        <taxon>Bacillati</taxon>
        <taxon>Actinomycetota</taxon>
        <taxon>Actinomycetes</taxon>
        <taxon>Mycobacteriales</taxon>
        <taxon>Nocardiaceae</taxon>
        <taxon>Nocardia</taxon>
    </lineage>
</organism>
<feature type="chain" id="PRO_5016458787" evidence="1">
    <location>
        <begin position="35"/>
        <end position="408"/>
    </location>
</feature>
<sequence>MRKPLSRLTAPCVGSLTAITLATGMLLAPGAAHAEPADTLAATPISDTAAVCATGAPTFDDIVTAAASVLRGVVGPDQLAAYDQRVADFRATIAAQRVHRDTLPVRPEQVGTRPAELDDPIVTYLVNGLDAVRTGRIEQTMSVSHLTVNDAIEVFILATGIVKIPAKLAAGMVPTVGFFLKPIVGAAFSGTKALARAVQNSIEAGCVAPNAYPRLELGPDTTAPIQVPQPIRDLATTVRNADGTCTPIADLTLAAVVERSRAHLDSGVVPLDKAAMHQAADDLQVFLAANRVAKVVLMRRSDELGPLVEALDMGPVTFLANLGADLAEGRALDTVPLAQVEVENAFDLATLTLDVTSLLFSAGTSVAGFAGVADTVLTPLTIAQKLAFAPTDYGAPIVRGVIQSMCAV</sequence>
<evidence type="ECO:0000313" key="2">
    <source>
        <dbReference type="EMBL" id="PWV71669.1"/>
    </source>
</evidence>
<accession>A0A317N991</accession>
<dbReference type="AlphaFoldDB" id="A0A317N991"/>
<evidence type="ECO:0000256" key="1">
    <source>
        <dbReference type="SAM" id="SignalP"/>
    </source>
</evidence>
<dbReference type="Proteomes" id="UP000246410">
    <property type="component" value="Unassembled WGS sequence"/>
</dbReference>
<proteinExistence type="predicted"/>
<keyword evidence="3" id="KW-1185">Reference proteome</keyword>
<protein>
    <submittedName>
        <fullName evidence="2">Uncharacterized protein</fullName>
    </submittedName>
</protein>